<keyword evidence="4 6" id="KW-1133">Transmembrane helix</keyword>
<evidence type="ECO:0000256" key="3">
    <source>
        <dbReference type="ARBA" id="ARBA00022692"/>
    </source>
</evidence>
<organism evidence="8">
    <name type="scientific">marine sediment metagenome</name>
    <dbReference type="NCBI Taxonomy" id="412755"/>
    <lineage>
        <taxon>unclassified sequences</taxon>
        <taxon>metagenomes</taxon>
        <taxon>ecological metagenomes</taxon>
    </lineage>
</organism>
<evidence type="ECO:0000256" key="1">
    <source>
        <dbReference type="ARBA" id="ARBA00004651"/>
    </source>
</evidence>
<dbReference type="GO" id="GO:0004713">
    <property type="term" value="F:protein tyrosine kinase activity"/>
    <property type="evidence" value="ECO:0007669"/>
    <property type="project" value="TreeGrafter"/>
</dbReference>
<proteinExistence type="predicted"/>
<evidence type="ECO:0000256" key="6">
    <source>
        <dbReference type="SAM" id="Phobius"/>
    </source>
</evidence>
<dbReference type="InterPro" id="IPR050445">
    <property type="entry name" value="Bact_polysacc_biosynth/exp"/>
</dbReference>
<evidence type="ECO:0000256" key="5">
    <source>
        <dbReference type="ARBA" id="ARBA00023136"/>
    </source>
</evidence>
<evidence type="ECO:0000259" key="7">
    <source>
        <dbReference type="Pfam" id="PF02706"/>
    </source>
</evidence>
<dbReference type="InterPro" id="IPR003856">
    <property type="entry name" value="LPS_length_determ_N"/>
</dbReference>
<evidence type="ECO:0000256" key="4">
    <source>
        <dbReference type="ARBA" id="ARBA00022989"/>
    </source>
</evidence>
<dbReference type="PANTHER" id="PTHR32309">
    <property type="entry name" value="TYROSINE-PROTEIN KINASE"/>
    <property type="match status" value="1"/>
</dbReference>
<dbReference type="Pfam" id="PF02706">
    <property type="entry name" value="Wzz"/>
    <property type="match status" value="1"/>
</dbReference>
<feature type="domain" description="Polysaccharide chain length determinant N-terminal" evidence="7">
    <location>
        <begin position="11"/>
        <end position="92"/>
    </location>
</feature>
<feature type="non-terminal residue" evidence="8">
    <location>
        <position position="92"/>
    </location>
</feature>
<comment type="caution">
    <text evidence="8">The sequence shown here is derived from an EMBL/GenBank/DDBJ whole genome shotgun (WGS) entry which is preliminary data.</text>
</comment>
<feature type="transmembrane region" description="Helical" evidence="6">
    <location>
        <begin position="26"/>
        <end position="44"/>
    </location>
</feature>
<evidence type="ECO:0000313" key="8">
    <source>
        <dbReference type="EMBL" id="KKL67410.1"/>
    </source>
</evidence>
<keyword evidence="5 6" id="KW-0472">Membrane</keyword>
<comment type="subcellular location">
    <subcellularLocation>
        <location evidence="1">Cell membrane</location>
        <topology evidence="1">Multi-pass membrane protein</topology>
    </subcellularLocation>
</comment>
<evidence type="ECO:0000256" key="2">
    <source>
        <dbReference type="ARBA" id="ARBA00022475"/>
    </source>
</evidence>
<dbReference type="GO" id="GO:0005886">
    <property type="term" value="C:plasma membrane"/>
    <property type="evidence" value="ECO:0007669"/>
    <property type="project" value="UniProtKB-SubCell"/>
</dbReference>
<dbReference type="PANTHER" id="PTHR32309:SF13">
    <property type="entry name" value="FERRIC ENTEROBACTIN TRANSPORT PROTEIN FEPE"/>
    <property type="match status" value="1"/>
</dbReference>
<keyword evidence="2" id="KW-1003">Cell membrane</keyword>
<reference evidence="8" key="1">
    <citation type="journal article" date="2015" name="Nature">
        <title>Complex archaea that bridge the gap between prokaryotes and eukaryotes.</title>
        <authorList>
            <person name="Spang A."/>
            <person name="Saw J.H."/>
            <person name="Jorgensen S.L."/>
            <person name="Zaremba-Niedzwiedzka K."/>
            <person name="Martijn J."/>
            <person name="Lind A.E."/>
            <person name="van Eijk R."/>
            <person name="Schleper C."/>
            <person name="Guy L."/>
            <person name="Ettema T.J."/>
        </authorList>
    </citation>
    <scope>NUCLEOTIDE SEQUENCE</scope>
</reference>
<keyword evidence="3 6" id="KW-0812">Transmembrane</keyword>
<protein>
    <recommendedName>
        <fullName evidence="7">Polysaccharide chain length determinant N-terminal domain-containing protein</fullName>
    </recommendedName>
</protein>
<sequence length="92" mass="10934">MLPKQDIQEKEIHLRDYAQIVLRRKWILIVSFIVLLTTVTIYSFKTTPIYRATTQVMINKEDPNVVSFEEVMSLDSTDKMFYQTQYKILASR</sequence>
<dbReference type="AlphaFoldDB" id="A0A0F9GD76"/>
<gene>
    <name evidence="8" type="ORF">LCGC14_2135300</name>
</gene>
<name>A0A0F9GD76_9ZZZZ</name>
<dbReference type="EMBL" id="LAZR01026868">
    <property type="protein sequence ID" value="KKL67410.1"/>
    <property type="molecule type" value="Genomic_DNA"/>
</dbReference>
<accession>A0A0F9GD76</accession>